<keyword evidence="1" id="KW-0472">Membrane</keyword>
<dbReference type="EMBL" id="CACVAQ010000006">
    <property type="protein sequence ID" value="CAA6798496.1"/>
    <property type="molecule type" value="Genomic_DNA"/>
</dbReference>
<feature type="transmembrane region" description="Helical" evidence="1">
    <location>
        <begin position="80"/>
        <end position="97"/>
    </location>
</feature>
<reference evidence="2" key="1">
    <citation type="submission" date="2020-01" db="EMBL/GenBank/DDBJ databases">
        <authorList>
            <person name="Meier V. D."/>
            <person name="Meier V D."/>
        </authorList>
    </citation>
    <scope>NUCLEOTIDE SEQUENCE</scope>
    <source>
        <strain evidence="2">HLG_WM_MAG_10</strain>
    </source>
</reference>
<gene>
    <name evidence="2" type="ORF">HELGO_WM28123</name>
</gene>
<feature type="transmembrane region" description="Helical" evidence="1">
    <location>
        <begin position="57"/>
        <end position="74"/>
    </location>
</feature>
<protein>
    <submittedName>
        <fullName evidence="2">Uncharacterized protein</fullName>
    </submittedName>
</protein>
<organism evidence="2">
    <name type="scientific">uncultured Aureispira sp</name>
    <dbReference type="NCBI Taxonomy" id="1331704"/>
    <lineage>
        <taxon>Bacteria</taxon>
        <taxon>Pseudomonadati</taxon>
        <taxon>Bacteroidota</taxon>
        <taxon>Saprospiria</taxon>
        <taxon>Saprospirales</taxon>
        <taxon>Saprospiraceae</taxon>
        <taxon>Aureispira</taxon>
        <taxon>environmental samples</taxon>
    </lineage>
</organism>
<proteinExistence type="predicted"/>
<keyword evidence="1" id="KW-1133">Transmembrane helix</keyword>
<evidence type="ECO:0000256" key="1">
    <source>
        <dbReference type="SAM" id="Phobius"/>
    </source>
</evidence>
<dbReference type="AlphaFoldDB" id="A0A6S6RSX5"/>
<keyword evidence="1" id="KW-0812">Transmembrane</keyword>
<evidence type="ECO:0000313" key="2">
    <source>
        <dbReference type="EMBL" id="CAA6798496.1"/>
    </source>
</evidence>
<sequence>MLETGNCPIAVASYSAERMVLNQNRNTAFELEAPIGNIERYYDDDDRIRRERGRKNDLFIFASYMPLLLATRASEYDNSGVFVLMACCTLAFFLFGGRRSKKIKN</sequence>
<name>A0A6S6RSX5_9BACT</name>
<accession>A0A6S6RSX5</accession>